<evidence type="ECO:0000313" key="2">
    <source>
        <dbReference type="WBParaSite" id="ES5_v2.g21660.t1"/>
    </source>
</evidence>
<organism evidence="1 2">
    <name type="scientific">Panagrolaimus sp. ES5</name>
    <dbReference type="NCBI Taxonomy" id="591445"/>
    <lineage>
        <taxon>Eukaryota</taxon>
        <taxon>Metazoa</taxon>
        <taxon>Ecdysozoa</taxon>
        <taxon>Nematoda</taxon>
        <taxon>Chromadorea</taxon>
        <taxon>Rhabditida</taxon>
        <taxon>Tylenchina</taxon>
        <taxon>Panagrolaimomorpha</taxon>
        <taxon>Panagrolaimoidea</taxon>
        <taxon>Panagrolaimidae</taxon>
        <taxon>Panagrolaimus</taxon>
    </lineage>
</organism>
<dbReference type="WBParaSite" id="ES5_v2.g21660.t1">
    <property type="protein sequence ID" value="ES5_v2.g21660.t1"/>
    <property type="gene ID" value="ES5_v2.g21660"/>
</dbReference>
<reference evidence="2" key="1">
    <citation type="submission" date="2022-11" db="UniProtKB">
        <authorList>
            <consortium name="WormBaseParasite"/>
        </authorList>
    </citation>
    <scope>IDENTIFICATION</scope>
</reference>
<sequence length="268" mass="30622">MPNGNTDAIELHIVNPYNARIQGQTGDYRQSFKNINLQLSFVIEPNALDNSEKDDVNSSLYSDKKFLQEEIFTSTDTVTDSTETGMSKKESEPSPKKESSSIQPAVKWYEIMSNNEYSDVTFISSDLNEIQSHRCLLSKYSKIFAQIIKEASELPVKINIEKFKAETIHAALDFLYDKIDAIDGKEMDVFTFALEYGIHQITDACCFFFEKSVDPTNVCEYIQIAYNQNFEELKKKCLKVLVEKKKEIDASKFAKLPENILSDFFTAL</sequence>
<dbReference type="Proteomes" id="UP000887579">
    <property type="component" value="Unplaced"/>
</dbReference>
<name>A0AC34FXW2_9BILA</name>
<accession>A0AC34FXW2</accession>
<protein>
    <submittedName>
        <fullName evidence="2">BTB domain-containing protein</fullName>
    </submittedName>
</protein>
<proteinExistence type="predicted"/>
<evidence type="ECO:0000313" key="1">
    <source>
        <dbReference type="Proteomes" id="UP000887579"/>
    </source>
</evidence>